<reference evidence="2 3" key="1">
    <citation type="journal article" date="2024" name="J Genomics">
        <title>Draft genome sequencing and assembly of Favolaschia claudopus CIRM-BRFM 2984 isolated from oak limbs.</title>
        <authorList>
            <person name="Navarro D."/>
            <person name="Drula E."/>
            <person name="Chaduli D."/>
            <person name="Cazenave R."/>
            <person name="Ahrendt S."/>
            <person name="Wang J."/>
            <person name="Lipzen A."/>
            <person name="Daum C."/>
            <person name="Barry K."/>
            <person name="Grigoriev I.V."/>
            <person name="Favel A."/>
            <person name="Rosso M.N."/>
            <person name="Martin F."/>
        </authorList>
    </citation>
    <scope>NUCLEOTIDE SEQUENCE [LARGE SCALE GENOMIC DNA]</scope>
    <source>
        <strain evidence="2 3">CIRM-BRFM 2984</strain>
    </source>
</reference>
<sequence length="286" mass="31282">MGSRPVSTAPASLDVIAATIEARDAATRHEQEVRPGQLWTGQVQRLNGNVLPGGQEVISSVFLNAEMRVQDPATGEMGAETGHAQVTFFKRPHERVQNWKMCAPYVSQRSVRLETARAQAKNHERERRLKEESHSPPMALSRTTPSYPTDQRIRQLSDGGGHYLSHPVDVAPPKLADDVTTVGMLVDGTRVVLKATNGTHGLPARPGTPIPPTILHDQRPRVLPSAPPNSPAISSLKLNAGDEPYVTIRRLFAQRLDERLRDLDSGDELDGAESEMDVEEAPLVVT</sequence>
<feature type="region of interest" description="Disordered" evidence="1">
    <location>
        <begin position="118"/>
        <end position="150"/>
    </location>
</feature>
<dbReference type="AlphaFoldDB" id="A0AAV9ZY44"/>
<organism evidence="2 3">
    <name type="scientific">Favolaschia claudopus</name>
    <dbReference type="NCBI Taxonomy" id="2862362"/>
    <lineage>
        <taxon>Eukaryota</taxon>
        <taxon>Fungi</taxon>
        <taxon>Dikarya</taxon>
        <taxon>Basidiomycota</taxon>
        <taxon>Agaricomycotina</taxon>
        <taxon>Agaricomycetes</taxon>
        <taxon>Agaricomycetidae</taxon>
        <taxon>Agaricales</taxon>
        <taxon>Marasmiineae</taxon>
        <taxon>Mycenaceae</taxon>
        <taxon>Favolaschia</taxon>
    </lineage>
</organism>
<comment type="caution">
    <text evidence="2">The sequence shown here is derived from an EMBL/GenBank/DDBJ whole genome shotgun (WGS) entry which is preliminary data.</text>
</comment>
<protein>
    <submittedName>
        <fullName evidence="2">Uncharacterized protein</fullName>
    </submittedName>
</protein>
<dbReference type="EMBL" id="JAWWNJ010000100">
    <property type="protein sequence ID" value="KAK6995976.1"/>
    <property type="molecule type" value="Genomic_DNA"/>
</dbReference>
<evidence type="ECO:0000313" key="2">
    <source>
        <dbReference type="EMBL" id="KAK6995976.1"/>
    </source>
</evidence>
<feature type="region of interest" description="Disordered" evidence="1">
    <location>
        <begin position="264"/>
        <end position="286"/>
    </location>
</feature>
<feature type="compositionally biased region" description="Acidic residues" evidence="1">
    <location>
        <begin position="265"/>
        <end position="280"/>
    </location>
</feature>
<evidence type="ECO:0000313" key="3">
    <source>
        <dbReference type="Proteomes" id="UP001362999"/>
    </source>
</evidence>
<accession>A0AAV9ZY44</accession>
<keyword evidence="3" id="KW-1185">Reference proteome</keyword>
<evidence type="ECO:0000256" key="1">
    <source>
        <dbReference type="SAM" id="MobiDB-lite"/>
    </source>
</evidence>
<feature type="compositionally biased region" description="Basic and acidic residues" evidence="1">
    <location>
        <begin position="118"/>
        <end position="134"/>
    </location>
</feature>
<gene>
    <name evidence="2" type="ORF">R3P38DRAFT_2800327</name>
</gene>
<name>A0AAV9ZY44_9AGAR</name>
<proteinExistence type="predicted"/>
<dbReference type="Proteomes" id="UP001362999">
    <property type="component" value="Unassembled WGS sequence"/>
</dbReference>